<accession>A0A133UR30</accession>
<gene>
    <name evidence="1" type="ORF">AKJ37_04860</name>
</gene>
<evidence type="ECO:0000313" key="1">
    <source>
        <dbReference type="EMBL" id="KXA96599.1"/>
    </source>
</evidence>
<sequence>MENAKIKRIVRRITKEIKSNSGSKLKEERSDENMKLDNMMEILEKRRMSGKVEQFFHGSDEEPSE</sequence>
<comment type="caution">
    <text evidence="1">The sequence shown here is derived from an EMBL/GenBank/DDBJ whole genome shotgun (WGS) entry which is preliminary data.</text>
</comment>
<proteinExistence type="predicted"/>
<dbReference type="EMBL" id="LHXR01000072">
    <property type="protein sequence ID" value="KXA96599.1"/>
    <property type="molecule type" value="Genomic_DNA"/>
</dbReference>
<dbReference type="AlphaFoldDB" id="A0A133UR30"/>
<evidence type="ECO:0000313" key="2">
    <source>
        <dbReference type="Proteomes" id="UP000070463"/>
    </source>
</evidence>
<name>A0A133UR30_9EURY</name>
<protein>
    <submittedName>
        <fullName evidence="1">Uncharacterized protein</fullName>
    </submittedName>
</protein>
<keyword evidence="2" id="KW-1185">Reference proteome</keyword>
<dbReference type="Proteomes" id="UP000070463">
    <property type="component" value="Unassembled WGS sequence"/>
</dbReference>
<reference evidence="1 2" key="1">
    <citation type="journal article" date="2016" name="Sci. Rep.">
        <title>Metabolic traits of an uncultured archaeal lineage -MSBL1- from brine pools of the Red Sea.</title>
        <authorList>
            <person name="Mwirichia R."/>
            <person name="Alam I."/>
            <person name="Rashid M."/>
            <person name="Vinu M."/>
            <person name="Ba-Alawi W."/>
            <person name="Anthony Kamau A."/>
            <person name="Kamanda Ngugi D."/>
            <person name="Goker M."/>
            <person name="Klenk H.P."/>
            <person name="Bajic V."/>
            <person name="Stingl U."/>
        </authorList>
    </citation>
    <scope>NUCLEOTIDE SEQUENCE [LARGE SCALE GENOMIC DNA]</scope>
    <source>
        <strain evidence="1">SCGC-AAA259I09</strain>
    </source>
</reference>
<organism evidence="1 2">
    <name type="scientific">candidate division MSBL1 archaeon SCGC-AAA259I09</name>
    <dbReference type="NCBI Taxonomy" id="1698267"/>
    <lineage>
        <taxon>Archaea</taxon>
        <taxon>Methanobacteriati</taxon>
        <taxon>Methanobacteriota</taxon>
        <taxon>candidate division MSBL1</taxon>
    </lineage>
</organism>